<dbReference type="Proteomes" id="UP000681594">
    <property type="component" value="Unassembled WGS sequence"/>
</dbReference>
<proteinExistence type="predicted"/>
<comment type="caution">
    <text evidence="1">The sequence shown here is derived from an EMBL/GenBank/DDBJ whole genome shotgun (WGS) entry which is preliminary data.</text>
</comment>
<protein>
    <submittedName>
        <fullName evidence="1">Uncharacterized protein</fullName>
    </submittedName>
</protein>
<dbReference type="RefSeq" id="WP_209381208.1">
    <property type="nucleotide sequence ID" value="NZ_JAGIZB010000023.1"/>
</dbReference>
<sequence>MQRQWRRSALAGLAMALLLGGCGNERLSEALGTINKEYGALQDQALLINILRRSLRLPAHFTTLTTVRGRNRVNAGASMSLPFGAEAPSRFEFNPNVSVEQGPTFEVSTQANKEFYQGYLAPVGVTTTHFYLRQDQPPELILSLMVERIRLREAGGQERLYVNSPDQPASYAEFQALLERLVDEGLTTEEVQLQRDVGPEFRSDSPVGLSQILSAHEKGLVVDDLTGTPPRGQAGQGPRRYRLRSLTASARFCFRRPTSALFAQGRCRSGAVEERRYAVGDRSFFGAPTGALAVLDGGSLGVLELHLRSLAEIMDYLGEAAQMQLEKGHPPPEIRTAGGREALLAVKRGPAGGPGISVVFHGESFTVPAGPAGGQSGSVFAIISQLLAQAQSVRNIPTTNAVTILGD</sequence>
<gene>
    <name evidence="1" type="ORF">J8J14_19360</name>
</gene>
<evidence type="ECO:0000313" key="2">
    <source>
        <dbReference type="Proteomes" id="UP000681594"/>
    </source>
</evidence>
<organism evidence="1 2">
    <name type="scientific">Pararoseomonas baculiformis</name>
    <dbReference type="NCBI Taxonomy" id="2820812"/>
    <lineage>
        <taxon>Bacteria</taxon>
        <taxon>Pseudomonadati</taxon>
        <taxon>Pseudomonadota</taxon>
        <taxon>Alphaproteobacteria</taxon>
        <taxon>Acetobacterales</taxon>
        <taxon>Acetobacteraceae</taxon>
        <taxon>Pararoseomonas</taxon>
    </lineage>
</organism>
<reference evidence="1 2" key="1">
    <citation type="submission" date="2021-03" db="EMBL/GenBank/DDBJ databases">
        <authorList>
            <person name="So Y."/>
        </authorList>
    </citation>
    <scope>NUCLEOTIDE SEQUENCE [LARGE SCALE GENOMIC DNA]</scope>
    <source>
        <strain evidence="1 2">SSH11</strain>
    </source>
</reference>
<name>A0ABS4AIT4_9PROT</name>
<keyword evidence="2" id="KW-1185">Reference proteome</keyword>
<accession>A0ABS4AIT4</accession>
<evidence type="ECO:0000313" key="1">
    <source>
        <dbReference type="EMBL" id="MBP0446938.1"/>
    </source>
</evidence>
<dbReference type="PROSITE" id="PS51257">
    <property type="entry name" value="PROKAR_LIPOPROTEIN"/>
    <property type="match status" value="1"/>
</dbReference>
<dbReference type="EMBL" id="JAGIZB010000023">
    <property type="protein sequence ID" value="MBP0446938.1"/>
    <property type="molecule type" value="Genomic_DNA"/>
</dbReference>